<dbReference type="InterPro" id="IPR000884">
    <property type="entry name" value="TSP1_rpt"/>
</dbReference>
<feature type="domain" description="VWFA" evidence="2">
    <location>
        <begin position="408"/>
        <end position="585"/>
    </location>
</feature>
<dbReference type="Proteomes" id="UP001159428">
    <property type="component" value="Unassembled WGS sequence"/>
</dbReference>
<keyword evidence="1" id="KW-1015">Disulfide bond</keyword>
<dbReference type="Gene3D" id="3.40.50.410">
    <property type="entry name" value="von Willebrand factor, type A domain"/>
    <property type="match status" value="2"/>
</dbReference>
<dbReference type="PANTHER" id="PTHR24020:SF20">
    <property type="entry name" value="PH DOMAIN-CONTAINING PROTEIN"/>
    <property type="match status" value="1"/>
</dbReference>
<comment type="caution">
    <text evidence="3">The sequence shown here is derived from an EMBL/GenBank/DDBJ whole genome shotgun (WGS) entry which is preliminary data.</text>
</comment>
<dbReference type="CDD" id="cd01450">
    <property type="entry name" value="vWFA_subfamily_ECM"/>
    <property type="match status" value="2"/>
</dbReference>
<evidence type="ECO:0000259" key="2">
    <source>
        <dbReference type="PROSITE" id="PS50234"/>
    </source>
</evidence>
<dbReference type="Pfam" id="PF00092">
    <property type="entry name" value="VWA"/>
    <property type="match status" value="2"/>
</dbReference>
<dbReference type="InterPro" id="IPR002035">
    <property type="entry name" value="VWF_A"/>
</dbReference>
<dbReference type="PROSITE" id="PS50234">
    <property type="entry name" value="VWFA"/>
    <property type="match status" value="2"/>
</dbReference>
<evidence type="ECO:0000313" key="4">
    <source>
        <dbReference type="Proteomes" id="UP001159428"/>
    </source>
</evidence>
<evidence type="ECO:0000313" key="3">
    <source>
        <dbReference type="EMBL" id="CAH3103651.1"/>
    </source>
</evidence>
<evidence type="ECO:0000256" key="1">
    <source>
        <dbReference type="ARBA" id="ARBA00023157"/>
    </source>
</evidence>
<proteinExistence type="predicted"/>
<accession>A0AAU9W975</accession>
<dbReference type="Pfam" id="PF00090">
    <property type="entry name" value="TSP_1"/>
    <property type="match status" value="2"/>
</dbReference>
<keyword evidence="4" id="KW-1185">Reference proteome</keyword>
<dbReference type="InterPro" id="IPR050525">
    <property type="entry name" value="ECM_Assembly_Org"/>
</dbReference>
<sequence>MFACGPPELMSINRGATSAGANSSDLHLISRTKLGNYPHCTMAKALFGLLFTCFYLEAMTASFKGEGGEYHPGFLTPEMSKYNDDDCLEPCSLDVAVLIDVSRSMDSKERDQLTDIFNKIVDKLRVSSNGSHMALITFGSDAKSSFTFSDRNYHNADTIKAKAAEAISYVPKHDGTRTDLAEDLAVKDVFTRRGGDRPSFGNVMIILTDGKFWINETWDKRAEVDFDVTTGILKKRGVKIIVAGIGSELSSDDADENLEKVAGEDKDITKYDDFKDLSSKLNNIMRKVCPPINGQYTPWSSFSLCSKTCGEGHRTRTRTCTKPPPSTCGKDCIGADKETESCTENPVTDGRYADWSESECNAKCGGGTLTRTRGCTNPPPNICGRACIGPAKETITCNEEECPRCPVDLAFVFDSSDTIGVGALEDAKMLVKKMVKGLELGADESRVALVVFADKVEVKARFSENLSVKQFQDMVQNIKSIGSRTRIDKALVETKQVFKEGRDDVYKIAVVLTDGKQSEGPETKSLLGTSEPLRSAGVRVLAVAVGTQASKGRLRLMTDSMDDVKEDYEALEYFQQLSDKLNQNLCVFPRKLPYQGTEVCRDSRSVRCGKHGKNVPPFCETDYAAEICPKFCDLCNRLVSTELMFRKNRASWNVLVHVKRNFLNTVFLFKSIQGMTV</sequence>
<dbReference type="PROSITE" id="PS50092">
    <property type="entry name" value="TSP1"/>
    <property type="match status" value="2"/>
</dbReference>
<dbReference type="SUPFAM" id="SSF82895">
    <property type="entry name" value="TSP-1 type 1 repeat"/>
    <property type="match status" value="1"/>
</dbReference>
<gene>
    <name evidence="3" type="ORF">PMEA_00035217</name>
</gene>
<dbReference type="Gene3D" id="2.20.100.10">
    <property type="entry name" value="Thrombospondin type-1 (TSP1) repeat"/>
    <property type="match status" value="2"/>
</dbReference>
<dbReference type="FunFam" id="2.20.100.10:FF:000002">
    <property type="entry name" value="Unc-5 netrin receptor C"/>
    <property type="match status" value="1"/>
</dbReference>
<dbReference type="SMART" id="SM00327">
    <property type="entry name" value="VWA"/>
    <property type="match status" value="2"/>
</dbReference>
<dbReference type="InterPro" id="IPR036383">
    <property type="entry name" value="TSP1_rpt_sf"/>
</dbReference>
<protein>
    <recommendedName>
        <fullName evidence="2">VWFA domain-containing protein</fullName>
    </recommendedName>
</protein>
<dbReference type="PANTHER" id="PTHR24020">
    <property type="entry name" value="COLLAGEN ALPHA"/>
    <property type="match status" value="1"/>
</dbReference>
<dbReference type="SUPFAM" id="SSF53300">
    <property type="entry name" value="vWA-like"/>
    <property type="match status" value="2"/>
</dbReference>
<feature type="domain" description="VWFA" evidence="2">
    <location>
        <begin position="94"/>
        <end position="288"/>
    </location>
</feature>
<organism evidence="3 4">
    <name type="scientific">Pocillopora meandrina</name>
    <dbReference type="NCBI Taxonomy" id="46732"/>
    <lineage>
        <taxon>Eukaryota</taxon>
        <taxon>Metazoa</taxon>
        <taxon>Cnidaria</taxon>
        <taxon>Anthozoa</taxon>
        <taxon>Hexacorallia</taxon>
        <taxon>Scleractinia</taxon>
        <taxon>Astrocoeniina</taxon>
        <taxon>Pocilloporidae</taxon>
        <taxon>Pocillopora</taxon>
    </lineage>
</organism>
<dbReference type="SMART" id="SM00209">
    <property type="entry name" value="TSP1"/>
    <property type="match status" value="2"/>
</dbReference>
<reference evidence="3 4" key="1">
    <citation type="submission" date="2022-05" db="EMBL/GenBank/DDBJ databases">
        <authorList>
            <consortium name="Genoscope - CEA"/>
            <person name="William W."/>
        </authorList>
    </citation>
    <scope>NUCLEOTIDE SEQUENCE [LARGE SCALE GENOMIC DNA]</scope>
</reference>
<name>A0AAU9W975_9CNID</name>
<dbReference type="AlphaFoldDB" id="A0AAU9W975"/>
<dbReference type="InterPro" id="IPR036465">
    <property type="entry name" value="vWFA_dom_sf"/>
</dbReference>
<dbReference type="EMBL" id="CALNXJ010000009">
    <property type="protein sequence ID" value="CAH3103651.1"/>
    <property type="molecule type" value="Genomic_DNA"/>
</dbReference>